<evidence type="ECO:0000256" key="1">
    <source>
        <dbReference type="RuleBase" id="RU000383"/>
    </source>
</evidence>
<dbReference type="Proteomes" id="UP001165060">
    <property type="component" value="Unassembled WGS sequence"/>
</dbReference>
<evidence type="ECO:0000313" key="3">
    <source>
        <dbReference type="EMBL" id="GMI27972.1"/>
    </source>
</evidence>
<feature type="non-terminal residue" evidence="3">
    <location>
        <position position="1"/>
    </location>
</feature>
<dbReference type="Pfam" id="PF00134">
    <property type="entry name" value="Cyclin_N"/>
    <property type="match status" value="1"/>
</dbReference>
<gene>
    <name evidence="3" type="ORF">TeGR_g13761</name>
</gene>
<reference evidence="3 4" key="1">
    <citation type="journal article" date="2023" name="Commun. Biol.">
        <title>Genome analysis of Parmales, the sister group of diatoms, reveals the evolutionary specialization of diatoms from phago-mixotrophs to photoautotrophs.</title>
        <authorList>
            <person name="Ban H."/>
            <person name="Sato S."/>
            <person name="Yoshikawa S."/>
            <person name="Yamada K."/>
            <person name="Nakamura Y."/>
            <person name="Ichinomiya M."/>
            <person name="Sato N."/>
            <person name="Blanc-Mathieu R."/>
            <person name="Endo H."/>
            <person name="Kuwata A."/>
            <person name="Ogata H."/>
        </authorList>
    </citation>
    <scope>NUCLEOTIDE SEQUENCE [LARGE SCALE GENOMIC DNA]</scope>
</reference>
<evidence type="ECO:0000259" key="2">
    <source>
        <dbReference type="SMART" id="SM00385"/>
    </source>
</evidence>
<dbReference type="SUPFAM" id="SSF47954">
    <property type="entry name" value="Cyclin-like"/>
    <property type="match status" value="1"/>
</dbReference>
<proteinExistence type="inferred from homology"/>
<dbReference type="InterPro" id="IPR043198">
    <property type="entry name" value="Cyclin/Ssn8"/>
</dbReference>
<comment type="similarity">
    <text evidence="1">Belongs to the cyclin family.</text>
</comment>
<dbReference type="PANTHER" id="PTHR10026">
    <property type="entry name" value="CYCLIN"/>
    <property type="match status" value="1"/>
</dbReference>
<dbReference type="SMART" id="SM00385">
    <property type="entry name" value="CYCLIN"/>
    <property type="match status" value="1"/>
</dbReference>
<name>A0ABQ6MK91_9STRA</name>
<organism evidence="3 4">
    <name type="scientific">Tetraparma gracilis</name>
    <dbReference type="NCBI Taxonomy" id="2962635"/>
    <lineage>
        <taxon>Eukaryota</taxon>
        <taxon>Sar</taxon>
        <taxon>Stramenopiles</taxon>
        <taxon>Ochrophyta</taxon>
        <taxon>Bolidophyceae</taxon>
        <taxon>Parmales</taxon>
        <taxon>Triparmaceae</taxon>
        <taxon>Tetraparma</taxon>
    </lineage>
</organism>
<accession>A0ABQ6MK91</accession>
<dbReference type="Gene3D" id="1.10.472.10">
    <property type="entry name" value="Cyclin-like"/>
    <property type="match status" value="1"/>
</dbReference>
<comment type="caution">
    <text evidence="3">The sequence shown here is derived from an EMBL/GenBank/DDBJ whole genome shotgun (WGS) entry which is preliminary data.</text>
</comment>
<keyword evidence="4" id="KW-1185">Reference proteome</keyword>
<sequence length="275" mass="29312">TLPPSPMSPSDERSACLKCCLLIDEASSTLHLPLPTSLTAKHFLRRFFASQRYQDHPRFQLAACCLFLSCKVEETPRKVQLVLATCCNLLHAHAHAVDPPAPLPFDVPFDLAGPGPACDPKSKPFQKLKEEVIARERILLHTLSFDLSVGHAKDHVVVAAKALHARAEALARQTGEPAAPGCDASAQRLAQYALGAINDAAYSAASLGLPEAELAKAAVAFAAVQLGLADAAMLGGSGRHAGPRRFYELLGAEPGTLGRFMEALEGVHEAGRTWT</sequence>
<dbReference type="InterPro" id="IPR013763">
    <property type="entry name" value="Cyclin-like_dom"/>
</dbReference>
<dbReference type="EMBL" id="BRYB01005712">
    <property type="protein sequence ID" value="GMI27972.1"/>
    <property type="molecule type" value="Genomic_DNA"/>
</dbReference>
<dbReference type="InterPro" id="IPR036915">
    <property type="entry name" value="Cyclin-like_sf"/>
</dbReference>
<protein>
    <recommendedName>
        <fullName evidence="2">Cyclin-like domain-containing protein</fullName>
    </recommendedName>
</protein>
<dbReference type="InterPro" id="IPR006671">
    <property type="entry name" value="Cyclin_N"/>
</dbReference>
<evidence type="ECO:0000313" key="4">
    <source>
        <dbReference type="Proteomes" id="UP001165060"/>
    </source>
</evidence>
<feature type="domain" description="Cyclin-like" evidence="2">
    <location>
        <begin position="21"/>
        <end position="141"/>
    </location>
</feature>
<keyword evidence="1" id="KW-0195">Cyclin</keyword>